<dbReference type="RefSeq" id="XP_009496569.1">
    <property type="nucleotide sequence ID" value="XM_009498294.1"/>
</dbReference>
<name>A0A058Z519_FONAL</name>
<feature type="compositionally biased region" description="Basic and acidic residues" evidence="1">
    <location>
        <begin position="77"/>
        <end position="99"/>
    </location>
</feature>
<reference evidence="2" key="1">
    <citation type="submission" date="2013-04" db="EMBL/GenBank/DDBJ databases">
        <title>The Genome Sequence of Fonticula alba ATCC 38817.</title>
        <authorList>
            <consortium name="The Broad Institute Genomics Platform"/>
            <person name="Russ C."/>
            <person name="Cuomo C."/>
            <person name="Burger G."/>
            <person name="Gray M.W."/>
            <person name="Holland P.W.H."/>
            <person name="King N."/>
            <person name="Lang F.B.F."/>
            <person name="Roger A.J."/>
            <person name="Ruiz-Trillo I."/>
            <person name="Brown M."/>
            <person name="Walker B."/>
            <person name="Young S."/>
            <person name="Zeng Q."/>
            <person name="Gargeya S."/>
            <person name="Fitzgerald M."/>
            <person name="Haas B."/>
            <person name="Abouelleil A."/>
            <person name="Allen A.W."/>
            <person name="Alvarado L."/>
            <person name="Arachchi H.M."/>
            <person name="Berlin A.M."/>
            <person name="Chapman S.B."/>
            <person name="Gainer-Dewar J."/>
            <person name="Goldberg J."/>
            <person name="Griggs A."/>
            <person name="Gujja S."/>
            <person name="Hansen M."/>
            <person name="Howarth C."/>
            <person name="Imamovic A."/>
            <person name="Ireland A."/>
            <person name="Larimer J."/>
            <person name="McCowan C."/>
            <person name="Murphy C."/>
            <person name="Pearson M."/>
            <person name="Poon T.W."/>
            <person name="Priest M."/>
            <person name="Roberts A."/>
            <person name="Saif S."/>
            <person name="Shea T."/>
            <person name="Sisk P."/>
            <person name="Sykes S."/>
            <person name="Wortman J."/>
            <person name="Nusbaum C."/>
            <person name="Birren B."/>
        </authorList>
    </citation>
    <scope>NUCLEOTIDE SEQUENCE [LARGE SCALE GENOMIC DNA]</scope>
    <source>
        <strain evidence="2">ATCC 38817</strain>
    </source>
</reference>
<keyword evidence="3" id="KW-1185">Reference proteome</keyword>
<evidence type="ECO:0000313" key="2">
    <source>
        <dbReference type="EMBL" id="KCV68998.1"/>
    </source>
</evidence>
<proteinExistence type="predicted"/>
<sequence>MYVAAVLHGQDTSAGQGGAPPQAPANLPTRHTLALRGNTGAGVGARPAAMSDKPATNQPLLNEINAGSAKGGLRKTSTAEKVWKPSADDLATDKKENAN</sequence>
<dbReference type="Proteomes" id="UP000030693">
    <property type="component" value="Unassembled WGS sequence"/>
</dbReference>
<protein>
    <submittedName>
        <fullName evidence="2">Uncharacterized protein</fullName>
    </submittedName>
</protein>
<feature type="region of interest" description="Disordered" evidence="1">
    <location>
        <begin position="1"/>
        <end position="99"/>
    </location>
</feature>
<evidence type="ECO:0000313" key="3">
    <source>
        <dbReference type="Proteomes" id="UP000030693"/>
    </source>
</evidence>
<organism evidence="2">
    <name type="scientific">Fonticula alba</name>
    <name type="common">Slime mold</name>
    <dbReference type="NCBI Taxonomy" id="691883"/>
    <lineage>
        <taxon>Eukaryota</taxon>
        <taxon>Rotosphaerida</taxon>
        <taxon>Fonticulaceae</taxon>
        <taxon>Fonticula</taxon>
    </lineage>
</organism>
<dbReference type="GeneID" id="20529143"/>
<gene>
    <name evidence="2" type="ORF">H696_04418</name>
</gene>
<accession>A0A058Z519</accession>
<dbReference type="EMBL" id="KB932207">
    <property type="protein sequence ID" value="KCV68998.1"/>
    <property type="molecule type" value="Genomic_DNA"/>
</dbReference>
<dbReference type="AlphaFoldDB" id="A0A058Z519"/>
<evidence type="ECO:0000256" key="1">
    <source>
        <dbReference type="SAM" id="MobiDB-lite"/>
    </source>
</evidence>